<evidence type="ECO:0000313" key="2">
    <source>
        <dbReference type="Proteomes" id="UP000481153"/>
    </source>
</evidence>
<protein>
    <submittedName>
        <fullName evidence="1">Uncharacterized protein</fullName>
    </submittedName>
</protein>
<dbReference type="InterPro" id="IPR038781">
    <property type="entry name" value="C365.16-ike"/>
</dbReference>
<dbReference type="AlphaFoldDB" id="A0A6G0XID4"/>
<keyword evidence="2" id="KW-1185">Reference proteome</keyword>
<organism evidence="1 2">
    <name type="scientific">Aphanomyces euteiches</name>
    <dbReference type="NCBI Taxonomy" id="100861"/>
    <lineage>
        <taxon>Eukaryota</taxon>
        <taxon>Sar</taxon>
        <taxon>Stramenopiles</taxon>
        <taxon>Oomycota</taxon>
        <taxon>Saprolegniomycetes</taxon>
        <taxon>Saprolegniales</taxon>
        <taxon>Verrucalvaceae</taxon>
        <taxon>Aphanomyces</taxon>
    </lineage>
</organism>
<dbReference type="VEuPathDB" id="FungiDB:AeMF1_016524"/>
<sequence>METADAMKRFELCARHLVVTARPPTVLIATSEFTTSMAEIEAKVPAAMDLLPSTTSAIPTKIAIDIVAAGGASFLVSPFITTFDRAIIENANGSRKMNVALRELSKDFARQPLSFIKRKEFLIVYGLYLATYATANTIETVCETSQTNSQIPKLLGTSVVNISGCITKDRLFAQMFSHAPPHKFPLRSMGLFALRDSMTVGASFVAPPIFSAALVSYGMDKGTANSISQLVCPAVWQLASTPLHLLGLDLYNRTDASLASRTQFISREYIKSSMARIARIVPAFGLGGIGNMQIRSELRSALI</sequence>
<accession>A0A6G0XID4</accession>
<name>A0A6G0XID4_9STRA</name>
<dbReference type="PANTHER" id="PTHR37845:SF1">
    <property type="entry name" value="SEQUENCE ORPHAN"/>
    <property type="match status" value="1"/>
</dbReference>
<evidence type="ECO:0000313" key="1">
    <source>
        <dbReference type="EMBL" id="KAF0739905.1"/>
    </source>
</evidence>
<gene>
    <name evidence="1" type="ORF">Ae201684_004563</name>
</gene>
<dbReference type="EMBL" id="VJMJ01000057">
    <property type="protein sequence ID" value="KAF0739905.1"/>
    <property type="molecule type" value="Genomic_DNA"/>
</dbReference>
<dbReference type="PANTHER" id="PTHR37845">
    <property type="entry name" value="SEQUENCE ORPHAN"/>
    <property type="match status" value="1"/>
</dbReference>
<reference evidence="1 2" key="1">
    <citation type="submission" date="2019-07" db="EMBL/GenBank/DDBJ databases">
        <title>Genomics analysis of Aphanomyces spp. identifies a new class of oomycete effector associated with host adaptation.</title>
        <authorList>
            <person name="Gaulin E."/>
        </authorList>
    </citation>
    <scope>NUCLEOTIDE SEQUENCE [LARGE SCALE GENOMIC DNA]</scope>
    <source>
        <strain evidence="1 2">ATCC 201684</strain>
    </source>
</reference>
<dbReference type="GO" id="GO:0005739">
    <property type="term" value="C:mitochondrion"/>
    <property type="evidence" value="ECO:0007669"/>
    <property type="project" value="TreeGrafter"/>
</dbReference>
<proteinExistence type="predicted"/>
<comment type="caution">
    <text evidence="1">The sequence shown here is derived from an EMBL/GenBank/DDBJ whole genome shotgun (WGS) entry which is preliminary data.</text>
</comment>
<dbReference type="Proteomes" id="UP000481153">
    <property type="component" value="Unassembled WGS sequence"/>
</dbReference>